<evidence type="ECO:0000256" key="12">
    <source>
        <dbReference type="PIRSR" id="PIRSR005557-2"/>
    </source>
</evidence>
<dbReference type="InterPro" id="IPR001675">
    <property type="entry name" value="Glyco_trans_29"/>
</dbReference>
<reference evidence="13" key="3">
    <citation type="submission" date="2025-09" db="UniProtKB">
        <authorList>
            <consortium name="Ensembl"/>
        </authorList>
    </citation>
    <scope>IDENTIFICATION</scope>
</reference>
<dbReference type="GO" id="GO:0009311">
    <property type="term" value="P:oligosaccharide metabolic process"/>
    <property type="evidence" value="ECO:0007669"/>
    <property type="project" value="TreeGrafter"/>
</dbReference>
<keyword evidence="5" id="KW-0812">Transmembrane</keyword>
<reference evidence="13" key="2">
    <citation type="submission" date="2025-08" db="UniProtKB">
        <authorList>
            <consortium name="Ensembl"/>
        </authorList>
    </citation>
    <scope>IDENTIFICATION</scope>
</reference>
<proteinExistence type="inferred from homology"/>
<dbReference type="GO" id="GO:0006491">
    <property type="term" value="P:N-glycan processing"/>
    <property type="evidence" value="ECO:0007669"/>
    <property type="project" value="TreeGrafter"/>
</dbReference>
<dbReference type="Ensembl" id="ENSECRT00000014702.1">
    <property type="protein sequence ID" value="ENSECRP00000014448.1"/>
    <property type="gene ID" value="ENSECRG00000009481.1"/>
</dbReference>
<evidence type="ECO:0000256" key="5">
    <source>
        <dbReference type="ARBA" id="ARBA00022692"/>
    </source>
</evidence>
<dbReference type="Pfam" id="PF00777">
    <property type="entry name" value="Glyco_transf_29"/>
    <property type="match status" value="1"/>
</dbReference>
<dbReference type="PANTHER" id="PTHR11987:SF29">
    <property type="entry name" value="ALPHA-2,8-SIALYLTRANSFERASE 8F"/>
    <property type="match status" value="1"/>
</dbReference>
<evidence type="ECO:0000256" key="7">
    <source>
        <dbReference type="ARBA" id="ARBA00022989"/>
    </source>
</evidence>
<evidence type="ECO:0000256" key="2">
    <source>
        <dbReference type="ARBA" id="ARBA00006003"/>
    </source>
</evidence>
<dbReference type="GO" id="GO:0003828">
    <property type="term" value="F:alpha-N-acetylneuraminate alpha-2,8-sialyltransferase activity"/>
    <property type="evidence" value="ECO:0007669"/>
    <property type="project" value="TreeGrafter"/>
</dbReference>
<keyword evidence="10" id="KW-1015">Disulfide bond</keyword>
<dbReference type="InterPro" id="IPR038578">
    <property type="entry name" value="GT29-like_sf"/>
</dbReference>
<evidence type="ECO:0000256" key="10">
    <source>
        <dbReference type="ARBA" id="ARBA00023157"/>
    </source>
</evidence>
<keyword evidence="14" id="KW-1185">Reference proteome</keyword>
<dbReference type="InterPro" id="IPR050943">
    <property type="entry name" value="Glycosyltr_29_Sialyltrsf"/>
</dbReference>
<sequence length="272" mass="30833">MSLQTFSKCLMGIASAYNQTTLRHTVCSQNIKALKHVECQRVFHLRNVSFQEPLWNQTLGHCAVVGNGGILNNSRCGQQIDKVDFVIRLNLPPLNNENDVGKKTSLVTANPTILRRSASGFSFLSYTRKSFAKMMEVYGQAVVLMPAFSYVSCTEPSFRAYFTLKDFNLQNVTFFHPEYLLRLNNYWKSKGLLAQRLSSGMMLVSIALELCSKVTLYGFWPFSSSLNGKPILHHYYDNVGPKQGVHKMSEEFLLYMQMHSKGLLQLKIGMCS</sequence>
<accession>A0A8C4SBU4</accession>
<evidence type="ECO:0000256" key="3">
    <source>
        <dbReference type="ARBA" id="ARBA00022676"/>
    </source>
</evidence>
<keyword evidence="7" id="KW-1133">Transmembrane helix</keyword>
<evidence type="ECO:0000256" key="11">
    <source>
        <dbReference type="ARBA" id="ARBA00023180"/>
    </source>
</evidence>
<keyword evidence="11" id="KW-0325">Glycoprotein</keyword>
<dbReference type="PIRSF" id="PIRSF005557">
    <property type="entry name" value="Sialyl_trans"/>
    <property type="match status" value="1"/>
</dbReference>
<keyword evidence="4" id="KW-0808">Transferase</keyword>
<keyword evidence="8" id="KW-0333">Golgi apparatus</keyword>
<comment type="subcellular location">
    <subcellularLocation>
        <location evidence="1">Golgi apparatus membrane</location>
        <topology evidence="1">Single-pass type II membrane protein</topology>
    </subcellularLocation>
</comment>
<dbReference type="AlphaFoldDB" id="A0A8C4SBU4"/>
<organism evidence="13 14">
    <name type="scientific">Erpetoichthys calabaricus</name>
    <name type="common">Rope fish</name>
    <name type="synonym">Calamoichthys calabaricus</name>
    <dbReference type="NCBI Taxonomy" id="27687"/>
    <lineage>
        <taxon>Eukaryota</taxon>
        <taxon>Metazoa</taxon>
        <taxon>Chordata</taxon>
        <taxon>Craniata</taxon>
        <taxon>Vertebrata</taxon>
        <taxon>Euteleostomi</taxon>
        <taxon>Actinopterygii</taxon>
        <taxon>Polypteriformes</taxon>
        <taxon>Polypteridae</taxon>
        <taxon>Erpetoichthys</taxon>
    </lineage>
</organism>
<evidence type="ECO:0000256" key="8">
    <source>
        <dbReference type="ARBA" id="ARBA00023034"/>
    </source>
</evidence>
<evidence type="ECO:0000313" key="13">
    <source>
        <dbReference type="Ensembl" id="ENSECRP00000014448.1"/>
    </source>
</evidence>
<evidence type="ECO:0000313" key="14">
    <source>
        <dbReference type="Proteomes" id="UP000694620"/>
    </source>
</evidence>
<dbReference type="Proteomes" id="UP000694620">
    <property type="component" value="Chromosome 3"/>
</dbReference>
<dbReference type="InterPro" id="IPR012163">
    <property type="entry name" value="Sialyl_trans"/>
</dbReference>
<keyword evidence="3" id="KW-0328">Glycosyltransferase</keyword>
<evidence type="ECO:0000256" key="9">
    <source>
        <dbReference type="ARBA" id="ARBA00023136"/>
    </source>
</evidence>
<evidence type="ECO:0000256" key="1">
    <source>
        <dbReference type="ARBA" id="ARBA00004323"/>
    </source>
</evidence>
<dbReference type="GO" id="GO:0000139">
    <property type="term" value="C:Golgi membrane"/>
    <property type="evidence" value="ECO:0007669"/>
    <property type="project" value="UniProtKB-SubCell"/>
</dbReference>
<dbReference type="GeneTree" id="ENSGT01030000234535"/>
<feature type="disulfide bond" evidence="12">
    <location>
        <begin position="62"/>
        <end position="211"/>
    </location>
</feature>
<evidence type="ECO:0000256" key="4">
    <source>
        <dbReference type="ARBA" id="ARBA00022679"/>
    </source>
</evidence>
<dbReference type="PANTHER" id="PTHR11987">
    <property type="entry name" value="ALPHA-2,8-SIALYLTRANSFERASE"/>
    <property type="match status" value="1"/>
</dbReference>
<evidence type="ECO:0000256" key="6">
    <source>
        <dbReference type="ARBA" id="ARBA00022968"/>
    </source>
</evidence>
<name>A0A8C4SBU4_ERPCA</name>
<keyword evidence="6" id="KW-0735">Signal-anchor</keyword>
<comment type="similarity">
    <text evidence="2">Belongs to the glycosyltransferase 29 family.</text>
</comment>
<reference evidence="13" key="1">
    <citation type="submission" date="2021-06" db="EMBL/GenBank/DDBJ databases">
        <authorList>
            <consortium name="Wellcome Sanger Institute Data Sharing"/>
        </authorList>
    </citation>
    <scope>NUCLEOTIDE SEQUENCE [LARGE SCALE GENOMIC DNA]</scope>
</reference>
<protein>
    <submittedName>
        <fullName evidence="13">ST8 alpha-N-acetyl-neuraminide alpha-2,8-sialyltransferase 7.1</fullName>
    </submittedName>
</protein>
<dbReference type="Gene3D" id="3.90.1480.20">
    <property type="entry name" value="Glycosyl transferase family 29"/>
    <property type="match status" value="1"/>
</dbReference>
<keyword evidence="9" id="KW-0472">Membrane</keyword>